<protein>
    <submittedName>
        <fullName evidence="1">Uncharacterized protein</fullName>
    </submittedName>
</protein>
<name>A0A2A6E3B8_9BACL</name>
<dbReference type="Proteomes" id="UP000243688">
    <property type="component" value="Unassembled WGS sequence"/>
</dbReference>
<reference evidence="1 2" key="1">
    <citation type="submission" date="2016-12" db="EMBL/GenBank/DDBJ databases">
        <title>Candidatus Reconcilibacillus cellulovorans genome.</title>
        <authorList>
            <person name="Kolinko S."/>
            <person name="Wu Y.-W."/>
            <person name="Tachea F."/>
            <person name="Denzel E."/>
            <person name="Hiras J."/>
            <person name="Baecker N."/>
            <person name="Chan L.J."/>
            <person name="Eichorst S.A."/>
            <person name="Frey D."/>
            <person name="Adams P.D."/>
            <person name="Pray T."/>
            <person name="Tanjore D."/>
            <person name="Petzold C.J."/>
            <person name="Gladden J.M."/>
            <person name="Simmons B.A."/>
            <person name="Singer S.W."/>
        </authorList>
    </citation>
    <scope>NUCLEOTIDE SEQUENCE [LARGE SCALE GENOMIC DNA]</scope>
    <source>
        <strain evidence="1">JTherm</strain>
    </source>
</reference>
<accession>A0A2A6E3B8</accession>
<comment type="caution">
    <text evidence="1">The sequence shown here is derived from an EMBL/GenBank/DDBJ whole genome shotgun (WGS) entry which is preliminary data.</text>
</comment>
<evidence type="ECO:0000313" key="1">
    <source>
        <dbReference type="EMBL" id="PDO11521.1"/>
    </source>
</evidence>
<dbReference type="EMBL" id="MOXJ01000002">
    <property type="protein sequence ID" value="PDO11521.1"/>
    <property type="molecule type" value="Genomic_DNA"/>
</dbReference>
<sequence>MPVSFSNRYNGEKPGLAEPAAVIAVNRAEIERILSEIDRTLAAKNQTMDLVLIGYSAILLAGGQNAARTTSTHSKLRIRAFCFSTEFMFYPNIDFISTPNTKQDFIN</sequence>
<gene>
    <name evidence="1" type="ORF">BLM47_02010</name>
</gene>
<proteinExistence type="predicted"/>
<dbReference type="AlphaFoldDB" id="A0A2A6E3B8"/>
<organism evidence="1 2">
    <name type="scientific">Candidatus Reconcilbacillus cellulovorans</name>
    <dbReference type="NCBI Taxonomy" id="1906605"/>
    <lineage>
        <taxon>Bacteria</taxon>
        <taxon>Bacillati</taxon>
        <taxon>Bacillota</taxon>
        <taxon>Bacilli</taxon>
        <taxon>Bacillales</taxon>
        <taxon>Paenibacillaceae</taxon>
        <taxon>Candidatus Reconcilbacillus</taxon>
    </lineage>
</organism>
<evidence type="ECO:0000313" key="2">
    <source>
        <dbReference type="Proteomes" id="UP000243688"/>
    </source>
</evidence>